<dbReference type="Proteomes" id="UP000321571">
    <property type="component" value="Unassembled WGS sequence"/>
</dbReference>
<dbReference type="AlphaFoldDB" id="A0A5C8NIR6"/>
<dbReference type="Pfam" id="PF11887">
    <property type="entry name" value="Mce4_CUP1"/>
    <property type="match status" value="1"/>
</dbReference>
<sequence length="355" mass="39184">MTARDVTFTLAAIRFGIFAVVSLAVTGMLVIIMGGLSFGSQSKYHAIFDSASELTSGDQVRIAGVVVGKVTKVEFYHRTQAKVTFEVDDDVPLTKDSRANVRFLNLIGDRYMSLEQGKKDAPRLKAGATMPASRTTPALNLTALFNGFQPLFSALRPEDVNKLSLNLVRVLQGEGGTVQDLLANTASLTDTLADRDELIGDVITNLSTLMGTVDEHHQQLDELLTSMRAWFGDLAKDRTTIGTSLDNISQVTETVADLLTRARPLVTADVKQIRRLFTELAKPANKKYLDRTLDLLPTMLAKQTRIGVYGSWYNYYLCEFQGGVVLPSQIMDSLPEVARKYMAEFTMVSRAKRCQ</sequence>
<evidence type="ECO:0000259" key="2">
    <source>
        <dbReference type="Pfam" id="PF02470"/>
    </source>
</evidence>
<evidence type="ECO:0000259" key="3">
    <source>
        <dbReference type="Pfam" id="PF11887"/>
    </source>
</evidence>
<evidence type="ECO:0000313" key="5">
    <source>
        <dbReference type="Proteomes" id="UP000321571"/>
    </source>
</evidence>
<name>A0A5C8NIR6_9ACTN</name>
<dbReference type="InterPro" id="IPR005693">
    <property type="entry name" value="Mce"/>
</dbReference>
<dbReference type="EMBL" id="VDUX01000004">
    <property type="protein sequence ID" value="TXL60765.1"/>
    <property type="molecule type" value="Genomic_DNA"/>
</dbReference>
<protein>
    <submittedName>
        <fullName evidence="4">MCE family protein</fullName>
    </submittedName>
</protein>
<feature type="domain" description="Mce/MlaD" evidence="2">
    <location>
        <begin position="43"/>
        <end position="117"/>
    </location>
</feature>
<organism evidence="4 5">
    <name type="scientific">Aeromicrobium terrae</name>
    <dbReference type="NCBI Taxonomy" id="2498846"/>
    <lineage>
        <taxon>Bacteria</taxon>
        <taxon>Bacillati</taxon>
        <taxon>Actinomycetota</taxon>
        <taxon>Actinomycetes</taxon>
        <taxon>Propionibacteriales</taxon>
        <taxon>Nocardioidaceae</taxon>
        <taxon>Aeromicrobium</taxon>
    </lineage>
</organism>
<feature type="transmembrane region" description="Helical" evidence="1">
    <location>
        <begin position="12"/>
        <end position="36"/>
    </location>
</feature>
<keyword evidence="5" id="KW-1185">Reference proteome</keyword>
<dbReference type="InterPro" id="IPR052336">
    <property type="entry name" value="MlaD_Phospholipid_Transporter"/>
</dbReference>
<dbReference type="InterPro" id="IPR024516">
    <property type="entry name" value="Mce_C"/>
</dbReference>
<dbReference type="NCBIfam" id="TIGR00996">
    <property type="entry name" value="Mtu_fam_mce"/>
    <property type="match status" value="1"/>
</dbReference>
<dbReference type="GO" id="GO:0005576">
    <property type="term" value="C:extracellular region"/>
    <property type="evidence" value="ECO:0007669"/>
    <property type="project" value="TreeGrafter"/>
</dbReference>
<evidence type="ECO:0000313" key="4">
    <source>
        <dbReference type="EMBL" id="TXL60765.1"/>
    </source>
</evidence>
<reference evidence="4 5" key="1">
    <citation type="submission" date="2019-06" db="EMBL/GenBank/DDBJ databases">
        <title>Aeromicrobium sp. nov., isolated from a maize field.</title>
        <authorList>
            <person name="Lin S.-Y."/>
            <person name="Tsai C.-F."/>
            <person name="Young C.-C."/>
        </authorList>
    </citation>
    <scope>NUCLEOTIDE SEQUENCE [LARGE SCALE GENOMIC DNA]</scope>
    <source>
        <strain evidence="4 5">CC-CFT486</strain>
    </source>
</reference>
<keyword evidence="1" id="KW-0812">Transmembrane</keyword>
<dbReference type="Pfam" id="PF02470">
    <property type="entry name" value="MlaD"/>
    <property type="match status" value="1"/>
</dbReference>
<dbReference type="PANTHER" id="PTHR33371:SF17">
    <property type="entry name" value="MCE-FAMILY PROTEIN MCE1B"/>
    <property type="match status" value="1"/>
</dbReference>
<accession>A0A5C8NIR6</accession>
<keyword evidence="1" id="KW-1133">Transmembrane helix</keyword>
<feature type="domain" description="Mammalian cell entry C-terminal" evidence="3">
    <location>
        <begin position="122"/>
        <end position="282"/>
    </location>
</feature>
<keyword evidence="1" id="KW-0472">Membrane</keyword>
<evidence type="ECO:0000256" key="1">
    <source>
        <dbReference type="SAM" id="Phobius"/>
    </source>
</evidence>
<dbReference type="OrthoDB" id="338143at2"/>
<dbReference type="InterPro" id="IPR003399">
    <property type="entry name" value="Mce/MlaD"/>
</dbReference>
<comment type="caution">
    <text evidence="4">The sequence shown here is derived from an EMBL/GenBank/DDBJ whole genome shotgun (WGS) entry which is preliminary data.</text>
</comment>
<dbReference type="RefSeq" id="WP_147686359.1">
    <property type="nucleotide sequence ID" value="NZ_VDUX01000004.1"/>
</dbReference>
<proteinExistence type="predicted"/>
<gene>
    <name evidence="4" type="ORF">FHP06_10090</name>
</gene>
<dbReference type="GO" id="GO:0051701">
    <property type="term" value="P:biological process involved in interaction with host"/>
    <property type="evidence" value="ECO:0007669"/>
    <property type="project" value="TreeGrafter"/>
</dbReference>
<dbReference type="PANTHER" id="PTHR33371">
    <property type="entry name" value="INTERMEMBRANE PHOSPHOLIPID TRANSPORT SYSTEM BINDING PROTEIN MLAD-RELATED"/>
    <property type="match status" value="1"/>
</dbReference>